<feature type="compositionally biased region" description="Low complexity" evidence="1">
    <location>
        <begin position="307"/>
        <end position="320"/>
    </location>
</feature>
<feature type="domain" description="PH" evidence="2">
    <location>
        <begin position="551"/>
        <end position="731"/>
    </location>
</feature>
<feature type="region of interest" description="Disordered" evidence="1">
    <location>
        <begin position="658"/>
        <end position="681"/>
    </location>
</feature>
<dbReference type="SUPFAM" id="SSF50729">
    <property type="entry name" value="PH domain-like"/>
    <property type="match status" value="1"/>
</dbReference>
<dbReference type="InterPro" id="IPR011993">
    <property type="entry name" value="PH-like_dom_sf"/>
</dbReference>
<dbReference type="Proteomes" id="UP001642502">
    <property type="component" value="Unassembled WGS sequence"/>
</dbReference>
<evidence type="ECO:0000313" key="5">
    <source>
        <dbReference type="Proteomes" id="UP001642502"/>
    </source>
</evidence>
<feature type="region of interest" description="Disordered" evidence="1">
    <location>
        <begin position="297"/>
        <end position="341"/>
    </location>
</feature>
<dbReference type="PROSITE" id="PS50105">
    <property type="entry name" value="SAM_DOMAIN"/>
    <property type="match status" value="1"/>
</dbReference>
<dbReference type="PROSITE" id="PS50003">
    <property type="entry name" value="PH_DOMAIN"/>
    <property type="match status" value="1"/>
</dbReference>
<dbReference type="Gene3D" id="2.30.29.30">
    <property type="entry name" value="Pleckstrin-homology domain (PH domain)/Phosphotyrosine-binding domain (PTB)"/>
    <property type="match status" value="1"/>
</dbReference>
<evidence type="ECO:0000259" key="3">
    <source>
        <dbReference type="PROSITE" id="PS50105"/>
    </source>
</evidence>
<evidence type="ECO:0000256" key="1">
    <source>
        <dbReference type="SAM" id="MobiDB-lite"/>
    </source>
</evidence>
<name>A0ABP0DA52_9PEZI</name>
<feature type="region of interest" description="Disordered" evidence="1">
    <location>
        <begin position="82"/>
        <end position="104"/>
    </location>
</feature>
<dbReference type="InterPro" id="IPR001849">
    <property type="entry name" value="PH_domain"/>
</dbReference>
<feature type="compositionally biased region" description="Low complexity" evidence="1">
    <location>
        <begin position="532"/>
        <end position="549"/>
    </location>
</feature>
<protein>
    <submittedName>
        <fullName evidence="4">Uncharacterized protein</fullName>
    </submittedName>
</protein>
<dbReference type="CDD" id="cd09535">
    <property type="entry name" value="SAM_BOI-like_fungal"/>
    <property type="match status" value="1"/>
</dbReference>
<sequence length="748" mass="81726">MVAQHLLNADIEPEVCERFIENDITGNILVKLKLEDLKELGIISFGVRIKVWGQIKSLAIAKVVEQSVGPLSQDDFEREMYQAPHHDSDSPQNHDSNDISNDIGDESKTLLRRNNAQRRSTQAVADTIMPGESISIVGIEQMIPKPHQCSKGENCSKWRRNRRIMDDFKKAYPFVDTDKSGAFIVTGHPESGKTEAALRPSGVPLRLMTEMIPSVVASSDVLGPGEVNTSFALEERTLCAIQTQDPQENVRQFLEFQHQQAERFGEVPPTPPFELVPSRNQQPHKGLRMLPKLSIPVQPRKTNPVTSNNVFRVQQQQRSNSRSRHIPPLTSKAYPLSSETASAAPTSVTSYTNTAIEESPSLTALVPHRFGTPFSDVDVPVTAFPDDPIARNVSQSVPPNMSYRTPHIIPFPRASARRPSFPLLPALDENKATAAHPVTPRKLRNIASVVGCRPLYCSSTSNTAVQATDTALSDTAAAGCPQPPPRTKYSWSAERVIFEKGIAPLSLITSTFSSSPSSSLVPATRALSTPPSMSDVSASKASSVKGTSGADTTYQGDVKKRTTRMLRHEWNDRYVTLEGTRMAVHKDKASMHHAALEVIDIDDYAISCSAMAASTSKLNAAFKAMNIRRGNADSAQESKDDVAAFAFQLIPQDMKNGLRCKKRDTANPTDNDGSLLSSSSSTKSVSSLSLSASAAPLHAGTVNATGKTHHFAVKSRDDRIEWMRKLMLAKAMRQKGEGFEVSVNGNMV</sequence>
<keyword evidence="5" id="KW-1185">Reference proteome</keyword>
<reference evidence="4 5" key="1">
    <citation type="submission" date="2024-01" db="EMBL/GenBank/DDBJ databases">
        <authorList>
            <person name="Allen C."/>
            <person name="Tagirdzhanova G."/>
        </authorList>
    </citation>
    <scope>NUCLEOTIDE SEQUENCE [LARGE SCALE GENOMIC DNA]</scope>
    <source>
        <strain evidence="4 5">CBS 119000</strain>
    </source>
</reference>
<dbReference type="Gene3D" id="1.10.150.50">
    <property type="entry name" value="Transcription Factor, Ets-1"/>
    <property type="match status" value="1"/>
</dbReference>
<organism evidence="4 5">
    <name type="scientific">Sporothrix epigloea</name>
    <dbReference type="NCBI Taxonomy" id="1892477"/>
    <lineage>
        <taxon>Eukaryota</taxon>
        <taxon>Fungi</taxon>
        <taxon>Dikarya</taxon>
        <taxon>Ascomycota</taxon>
        <taxon>Pezizomycotina</taxon>
        <taxon>Sordariomycetes</taxon>
        <taxon>Sordariomycetidae</taxon>
        <taxon>Ophiostomatales</taxon>
        <taxon>Ophiostomataceae</taxon>
        <taxon>Sporothrix</taxon>
    </lineage>
</organism>
<evidence type="ECO:0000313" key="4">
    <source>
        <dbReference type="EMBL" id="CAK7264506.1"/>
    </source>
</evidence>
<comment type="caution">
    <text evidence="4">The sequence shown here is derived from an EMBL/GenBank/DDBJ whole genome shotgun (WGS) entry which is preliminary data.</text>
</comment>
<feature type="domain" description="SAM" evidence="3">
    <location>
        <begin position="1"/>
        <end position="61"/>
    </location>
</feature>
<dbReference type="SUPFAM" id="SSF47769">
    <property type="entry name" value="SAM/Pointed domain"/>
    <property type="match status" value="1"/>
</dbReference>
<dbReference type="InterPro" id="IPR001660">
    <property type="entry name" value="SAM"/>
</dbReference>
<dbReference type="EMBL" id="CAWUON010000007">
    <property type="protein sequence ID" value="CAK7264506.1"/>
    <property type="molecule type" value="Genomic_DNA"/>
</dbReference>
<dbReference type="InterPro" id="IPR013761">
    <property type="entry name" value="SAM/pointed_sf"/>
</dbReference>
<evidence type="ECO:0000259" key="2">
    <source>
        <dbReference type="PROSITE" id="PS50003"/>
    </source>
</evidence>
<dbReference type="Pfam" id="PF07647">
    <property type="entry name" value="SAM_2"/>
    <property type="match status" value="1"/>
</dbReference>
<dbReference type="SMART" id="SM00233">
    <property type="entry name" value="PH"/>
    <property type="match status" value="1"/>
</dbReference>
<feature type="compositionally biased region" description="Polar residues" evidence="1">
    <location>
        <begin position="90"/>
        <end position="100"/>
    </location>
</feature>
<feature type="region of interest" description="Disordered" evidence="1">
    <location>
        <begin position="516"/>
        <end position="554"/>
    </location>
</feature>
<accession>A0ABP0DA52</accession>
<proteinExistence type="predicted"/>
<gene>
    <name evidence="4" type="ORF">SEPCBS119000_001022</name>
</gene>